<dbReference type="AlphaFoldDB" id="A8ZKZ6"/>
<keyword evidence="2" id="KW-1185">Reference proteome</keyword>
<dbReference type="OrthoDB" id="2679764at2"/>
<organism evidence="1 2">
    <name type="scientific">Acaryochloris marina (strain MBIC 11017)</name>
    <dbReference type="NCBI Taxonomy" id="329726"/>
    <lineage>
        <taxon>Bacteria</taxon>
        <taxon>Bacillati</taxon>
        <taxon>Cyanobacteriota</taxon>
        <taxon>Cyanophyceae</taxon>
        <taxon>Acaryochloridales</taxon>
        <taxon>Acaryochloridaceae</taxon>
        <taxon>Acaryochloris</taxon>
    </lineage>
</organism>
<keyword evidence="1" id="KW-0614">Plasmid</keyword>
<reference evidence="1 2" key="1">
    <citation type="journal article" date="2008" name="Proc. Natl. Acad. Sci. U.S.A.">
        <title>Niche adaptation and genome expansion in the chlorophyll d-producing cyanobacterium Acaryochloris marina.</title>
        <authorList>
            <person name="Swingley W.D."/>
            <person name="Chen M."/>
            <person name="Cheung P.C."/>
            <person name="Conrad A.L."/>
            <person name="Dejesa L.C."/>
            <person name="Hao J."/>
            <person name="Honchak B.M."/>
            <person name="Karbach L.E."/>
            <person name="Kurdoglu A."/>
            <person name="Lahiri S."/>
            <person name="Mastrian S.D."/>
            <person name="Miyashita H."/>
            <person name="Page L."/>
            <person name="Ramakrishna P."/>
            <person name="Satoh S."/>
            <person name="Sattley W.M."/>
            <person name="Shimada Y."/>
            <person name="Taylor H.L."/>
            <person name="Tomo T."/>
            <person name="Tsuchiya T."/>
            <person name="Wang Z.T."/>
            <person name="Raymond J."/>
            <person name="Mimuro M."/>
            <person name="Blankenship R.E."/>
            <person name="Touchman J.W."/>
        </authorList>
    </citation>
    <scope>NUCLEOTIDE SEQUENCE [LARGE SCALE GENOMIC DNA]</scope>
    <source>
        <strain evidence="2">MBIC 11017</strain>
        <plasmid evidence="2">Plasmid pREB1</plasmid>
    </source>
</reference>
<dbReference type="RefSeq" id="WP_012166838.1">
    <property type="nucleotide sequence ID" value="NC_009926.1"/>
</dbReference>
<dbReference type="EMBL" id="CP000838">
    <property type="protein sequence ID" value="ABW31464.1"/>
    <property type="molecule type" value="Genomic_DNA"/>
</dbReference>
<dbReference type="KEGG" id="amr:AM1_A0346"/>
<geneLocation type="plasmid" evidence="1 2">
    <name>pREB1</name>
</geneLocation>
<evidence type="ECO:0000313" key="1">
    <source>
        <dbReference type="EMBL" id="ABW31464.1"/>
    </source>
</evidence>
<protein>
    <recommendedName>
        <fullName evidence="3">DUF932 domain-containing protein</fullName>
    </recommendedName>
</protein>
<dbReference type="HOGENOM" id="CLU_782378_0_0_3"/>
<proteinExistence type="predicted"/>
<dbReference type="InterPro" id="IPR026325">
    <property type="entry name" value="DUF932"/>
</dbReference>
<name>A8ZKZ6_ACAM1</name>
<evidence type="ECO:0008006" key="3">
    <source>
        <dbReference type="Google" id="ProtNLM"/>
    </source>
</evidence>
<dbReference type="Pfam" id="PF06067">
    <property type="entry name" value="DUF932"/>
    <property type="match status" value="1"/>
</dbReference>
<evidence type="ECO:0000313" key="2">
    <source>
        <dbReference type="Proteomes" id="UP000000268"/>
    </source>
</evidence>
<accession>A8ZKZ6</accession>
<dbReference type="Proteomes" id="UP000000268">
    <property type="component" value="Plasmid pREB1"/>
</dbReference>
<gene>
    <name evidence="1" type="ordered locus">AM1_A0346</name>
</gene>
<sequence length="351" mass="39192">MKQGLTLVEMAQAVQDQAEAKRDFVADTRTLEMNPDGSITVESEAVEETFTTTEHTHGQISQRLSIPLKYYRRMQSSAPQLLAENVNHWFNTNPERRMIRTLDGSARAFLSDRYRRVDNFEIAETVLPVLAEFGQGLKIMSVGLTDSRLYIKAVNERVQLDVRKGDAVQAGVVISNSEIGLGSIRIEPLVYRLVCLNGLISQDHSFKKYHVGRQVGESDAAVELFSDETREADDRALLLKVRDMVCGAADIAKFTQIVEQMRDATERKIEGNPVTAVEVLGDKLNVNQEERSGILTHLIQGGDLTAYGMMNAVTRTSQDVESYDRATELEAMGSQVLSLPQSTWREIAIAR</sequence>